<dbReference type="InterPro" id="IPR013766">
    <property type="entry name" value="Thioredoxin_domain"/>
</dbReference>
<dbReference type="SUPFAM" id="SSF52833">
    <property type="entry name" value="Thioredoxin-like"/>
    <property type="match status" value="1"/>
</dbReference>
<gene>
    <name evidence="4" type="ORF">LY90DRAFT_664718</name>
</gene>
<evidence type="ECO:0000313" key="4">
    <source>
        <dbReference type="EMBL" id="ORY79656.1"/>
    </source>
</evidence>
<keyword evidence="2" id="KW-0732">Signal</keyword>
<dbReference type="Proteomes" id="UP000193920">
    <property type="component" value="Unassembled WGS sequence"/>
</dbReference>
<dbReference type="AlphaFoldDB" id="A0A1Y2F8H6"/>
<dbReference type="InterPro" id="IPR036249">
    <property type="entry name" value="Thioredoxin-like_sf"/>
</dbReference>
<feature type="domain" description="Thioredoxin" evidence="3">
    <location>
        <begin position="58"/>
        <end position="164"/>
    </location>
</feature>
<evidence type="ECO:0000256" key="2">
    <source>
        <dbReference type="SAM" id="SignalP"/>
    </source>
</evidence>
<feature type="compositionally biased region" description="Polar residues" evidence="1">
    <location>
        <begin position="178"/>
        <end position="193"/>
    </location>
</feature>
<sequence>MLYKNKFALLFCLLIVALCFSFTNASKKKLTPEQQALKNKMKAERMKKSEAADKLIRHVKAKDFKKVVLNDNENLWIVFYGSKKCPHTQKFNPKWLQFQKNMDDGLYNFENIKIGKIECYGEQFDFCVSQKNQYWPELMFYFKGEKKGTYDGEDEIEDIVKYIKSKKKSLMKVKSTKTVIQSKNSLPTNKPSKQSPPRPTKGVPPKAPAKRPPKQAPSKQVPQTKALKGVPEVIKNKDNSINDNFIDEEIDNSIDDKNNEVENAIEDDFISQPKKNVNIEDNLSVEEGSSHVLLYSIGGCAACVAGLLFAKKRFRGHGYTRVVGNAPMRYKYDKHIV</sequence>
<keyword evidence="5" id="KW-1185">Reference proteome</keyword>
<comment type="caution">
    <text evidence="4">The sequence shown here is derived from an EMBL/GenBank/DDBJ whole genome shotgun (WGS) entry which is preliminary data.</text>
</comment>
<dbReference type="Pfam" id="PF00085">
    <property type="entry name" value="Thioredoxin"/>
    <property type="match status" value="1"/>
</dbReference>
<evidence type="ECO:0000313" key="5">
    <source>
        <dbReference type="Proteomes" id="UP000193920"/>
    </source>
</evidence>
<feature type="chain" id="PRO_5012260117" description="Thioredoxin domain-containing protein" evidence="2">
    <location>
        <begin position="26"/>
        <end position="337"/>
    </location>
</feature>
<feature type="signal peptide" evidence="2">
    <location>
        <begin position="1"/>
        <end position="25"/>
    </location>
</feature>
<evidence type="ECO:0000259" key="3">
    <source>
        <dbReference type="Pfam" id="PF00085"/>
    </source>
</evidence>
<organism evidence="4 5">
    <name type="scientific">Neocallimastix californiae</name>
    <dbReference type="NCBI Taxonomy" id="1754190"/>
    <lineage>
        <taxon>Eukaryota</taxon>
        <taxon>Fungi</taxon>
        <taxon>Fungi incertae sedis</taxon>
        <taxon>Chytridiomycota</taxon>
        <taxon>Chytridiomycota incertae sedis</taxon>
        <taxon>Neocallimastigomycetes</taxon>
        <taxon>Neocallimastigales</taxon>
        <taxon>Neocallimastigaceae</taxon>
        <taxon>Neocallimastix</taxon>
    </lineage>
</organism>
<feature type="region of interest" description="Disordered" evidence="1">
    <location>
        <begin position="174"/>
        <end position="229"/>
    </location>
</feature>
<dbReference type="PANTHER" id="PTHR45815:SF6">
    <property type="entry name" value="YALI0E02420P"/>
    <property type="match status" value="1"/>
</dbReference>
<dbReference type="GO" id="GO:0034976">
    <property type="term" value="P:response to endoplasmic reticulum stress"/>
    <property type="evidence" value="ECO:0007669"/>
    <property type="project" value="TreeGrafter"/>
</dbReference>
<dbReference type="CDD" id="cd02961">
    <property type="entry name" value="PDI_a_family"/>
    <property type="match status" value="1"/>
</dbReference>
<dbReference type="EMBL" id="MCOG01000014">
    <property type="protein sequence ID" value="ORY79656.1"/>
    <property type="molecule type" value="Genomic_DNA"/>
</dbReference>
<reference evidence="4 5" key="1">
    <citation type="submission" date="2016-08" db="EMBL/GenBank/DDBJ databases">
        <title>A Parts List for Fungal Cellulosomes Revealed by Comparative Genomics.</title>
        <authorList>
            <consortium name="DOE Joint Genome Institute"/>
            <person name="Haitjema C.H."/>
            <person name="Gilmore S.P."/>
            <person name="Henske J.K."/>
            <person name="Solomon K.V."/>
            <person name="De Groot R."/>
            <person name="Kuo A."/>
            <person name="Mondo S.J."/>
            <person name="Salamov A.A."/>
            <person name="Labutti K."/>
            <person name="Zhao Z."/>
            <person name="Chiniquy J."/>
            <person name="Barry K."/>
            <person name="Brewer H.M."/>
            <person name="Purvine S.O."/>
            <person name="Wright A.T."/>
            <person name="Boxma B."/>
            <person name="Van Alen T."/>
            <person name="Hackstein J.H."/>
            <person name="Baker S.E."/>
            <person name="Grigoriev I.V."/>
            <person name="O'Malley M.A."/>
        </authorList>
    </citation>
    <scope>NUCLEOTIDE SEQUENCE [LARGE SCALE GENOMIC DNA]</scope>
    <source>
        <strain evidence="4 5">G1</strain>
    </source>
</reference>
<evidence type="ECO:0000256" key="1">
    <source>
        <dbReference type="SAM" id="MobiDB-lite"/>
    </source>
</evidence>
<dbReference type="GO" id="GO:0015035">
    <property type="term" value="F:protein-disulfide reductase activity"/>
    <property type="evidence" value="ECO:0007669"/>
    <property type="project" value="TreeGrafter"/>
</dbReference>
<dbReference type="STRING" id="1754190.A0A1Y2F8H6"/>
<proteinExistence type="predicted"/>
<dbReference type="GO" id="GO:0005788">
    <property type="term" value="C:endoplasmic reticulum lumen"/>
    <property type="evidence" value="ECO:0007669"/>
    <property type="project" value="TreeGrafter"/>
</dbReference>
<dbReference type="Gene3D" id="3.40.30.10">
    <property type="entry name" value="Glutaredoxin"/>
    <property type="match status" value="1"/>
</dbReference>
<name>A0A1Y2F8H6_9FUNG</name>
<dbReference type="PANTHER" id="PTHR45815">
    <property type="entry name" value="PROTEIN DISULFIDE-ISOMERASE A6"/>
    <property type="match status" value="1"/>
</dbReference>
<protein>
    <recommendedName>
        <fullName evidence="3">Thioredoxin domain-containing protein</fullName>
    </recommendedName>
</protein>
<accession>A0A1Y2F8H6</accession>
<dbReference type="OrthoDB" id="2148866at2759"/>